<evidence type="ECO:0000256" key="1">
    <source>
        <dbReference type="ARBA" id="ARBA00010761"/>
    </source>
</evidence>
<keyword evidence="4" id="KW-0689">Ribosomal protein</keyword>
<evidence type="ECO:0000256" key="2">
    <source>
        <dbReference type="ARBA" id="ARBA00022730"/>
    </source>
</evidence>
<keyword evidence="3" id="KW-0694">RNA-binding</keyword>
<dbReference type="HAMAP" id="MF_01309_B">
    <property type="entry name" value="Ribosomal_uS3_B"/>
    <property type="match status" value="1"/>
</dbReference>
<dbReference type="CDD" id="cd02412">
    <property type="entry name" value="KH-II_30S_S3"/>
    <property type="match status" value="1"/>
</dbReference>
<dbReference type="InterPro" id="IPR018280">
    <property type="entry name" value="Ribosomal_uS3_CS"/>
</dbReference>
<feature type="non-terminal residue" evidence="7">
    <location>
        <position position="1"/>
    </location>
</feature>
<dbReference type="SUPFAM" id="SSF54821">
    <property type="entry name" value="Ribosomal protein S3 C-terminal domain"/>
    <property type="match status" value="1"/>
</dbReference>
<dbReference type="SMART" id="SM00322">
    <property type="entry name" value="KH"/>
    <property type="match status" value="1"/>
</dbReference>
<evidence type="ECO:0000259" key="6">
    <source>
        <dbReference type="PROSITE" id="PS50823"/>
    </source>
</evidence>
<dbReference type="AlphaFoldDB" id="A0A382SAE8"/>
<organism evidence="7">
    <name type="scientific">marine metagenome</name>
    <dbReference type="NCBI Taxonomy" id="408172"/>
    <lineage>
        <taxon>unclassified sequences</taxon>
        <taxon>metagenomes</taxon>
        <taxon>ecological metagenomes</taxon>
    </lineage>
</organism>
<dbReference type="InterPro" id="IPR001351">
    <property type="entry name" value="Ribosomal_uS3_C"/>
</dbReference>
<dbReference type="GO" id="GO:0022627">
    <property type="term" value="C:cytosolic small ribosomal subunit"/>
    <property type="evidence" value="ECO:0007669"/>
    <property type="project" value="TreeGrafter"/>
</dbReference>
<keyword evidence="5" id="KW-0687">Ribonucleoprotein</keyword>
<dbReference type="Gene3D" id="3.30.1140.32">
    <property type="entry name" value="Ribosomal protein S3, C-terminal domain"/>
    <property type="match status" value="1"/>
</dbReference>
<dbReference type="EMBL" id="UINC01127229">
    <property type="protein sequence ID" value="SVD06207.1"/>
    <property type="molecule type" value="Genomic_DNA"/>
</dbReference>
<dbReference type="InterPro" id="IPR036419">
    <property type="entry name" value="Ribosomal_S3_C_sf"/>
</dbReference>
<dbReference type="GO" id="GO:0003735">
    <property type="term" value="F:structural constituent of ribosome"/>
    <property type="evidence" value="ECO:0007669"/>
    <property type="project" value="InterPro"/>
</dbReference>
<dbReference type="Gene3D" id="3.30.300.20">
    <property type="match status" value="1"/>
</dbReference>
<feature type="domain" description="KH type-2" evidence="6">
    <location>
        <begin position="42"/>
        <end position="110"/>
    </location>
</feature>
<protein>
    <recommendedName>
        <fullName evidence="6">KH type-2 domain-containing protein</fullName>
    </recommendedName>
</protein>
<dbReference type="Pfam" id="PF00189">
    <property type="entry name" value="Ribosomal_S3_C"/>
    <property type="match status" value="1"/>
</dbReference>
<evidence type="ECO:0000256" key="3">
    <source>
        <dbReference type="ARBA" id="ARBA00022884"/>
    </source>
</evidence>
<dbReference type="InterPro" id="IPR057258">
    <property type="entry name" value="Ribosomal_uS3"/>
</dbReference>
<evidence type="ECO:0000256" key="4">
    <source>
        <dbReference type="ARBA" id="ARBA00022980"/>
    </source>
</evidence>
<gene>
    <name evidence="7" type="ORF">METZ01_LOCUS359061</name>
</gene>
<dbReference type="GO" id="GO:0006412">
    <property type="term" value="P:translation"/>
    <property type="evidence" value="ECO:0007669"/>
    <property type="project" value="InterPro"/>
</dbReference>
<dbReference type="PROSITE" id="PS00548">
    <property type="entry name" value="RIBOSOMAL_S3"/>
    <property type="match status" value="1"/>
</dbReference>
<accession>A0A382SAE8</accession>
<keyword evidence="2" id="KW-0699">rRNA-binding</keyword>
<proteinExistence type="inferred from homology"/>
<evidence type="ECO:0000256" key="5">
    <source>
        <dbReference type="ARBA" id="ARBA00023274"/>
    </source>
</evidence>
<name>A0A382SAE8_9ZZZZ</name>
<dbReference type="PANTHER" id="PTHR11760:SF19">
    <property type="entry name" value="SMALL RIBOSOMAL SUBUNIT PROTEIN US3C"/>
    <property type="match status" value="1"/>
</dbReference>
<dbReference type="PROSITE" id="PS50823">
    <property type="entry name" value="KH_TYPE_2"/>
    <property type="match status" value="1"/>
</dbReference>
<sequence length="221" mass="25226">IRYKLGQKVNPIGLRLGISRTWNSKWFAEKDYAAQLKQDLEIQKYVKSSLKHAAISKIEVERTSKKTKVNIFSARPGIIIGRKGDEVERLKNELNQRNNHEVVVNIKEIKRPEIDATLIAENIASQLERRIAYRRAVKRSIQAAMRMNIAGCKVMVGGRLNGAEIARSEWIREGQVRLHTLRVDIDYGVAEANTTFGKIGVKVWVYRGEDFGRSRGRRASN</sequence>
<dbReference type="GO" id="GO:0019843">
    <property type="term" value="F:rRNA binding"/>
    <property type="evidence" value="ECO:0007669"/>
    <property type="project" value="UniProtKB-KW"/>
</dbReference>
<dbReference type="InterPro" id="IPR004087">
    <property type="entry name" value="KH_dom"/>
</dbReference>
<dbReference type="Pfam" id="PF07650">
    <property type="entry name" value="KH_2"/>
    <property type="match status" value="1"/>
</dbReference>
<dbReference type="InterPro" id="IPR004044">
    <property type="entry name" value="KH_dom_type_2"/>
</dbReference>
<dbReference type="NCBIfam" id="TIGR01009">
    <property type="entry name" value="rpsC_bact"/>
    <property type="match status" value="1"/>
</dbReference>
<comment type="similarity">
    <text evidence="1">Belongs to the universal ribosomal protein uS3 family.</text>
</comment>
<dbReference type="SUPFAM" id="SSF54814">
    <property type="entry name" value="Prokaryotic type KH domain (KH-domain type II)"/>
    <property type="match status" value="1"/>
</dbReference>
<reference evidence="7" key="1">
    <citation type="submission" date="2018-05" db="EMBL/GenBank/DDBJ databases">
        <authorList>
            <person name="Lanie J.A."/>
            <person name="Ng W.-L."/>
            <person name="Kazmierczak K.M."/>
            <person name="Andrzejewski T.M."/>
            <person name="Davidsen T.M."/>
            <person name="Wayne K.J."/>
            <person name="Tettelin H."/>
            <person name="Glass J.I."/>
            <person name="Rusch D."/>
            <person name="Podicherti R."/>
            <person name="Tsui H.-C.T."/>
            <person name="Winkler M.E."/>
        </authorList>
    </citation>
    <scope>NUCLEOTIDE SEQUENCE</scope>
</reference>
<dbReference type="InterPro" id="IPR009019">
    <property type="entry name" value="KH_sf_prok-type"/>
</dbReference>
<evidence type="ECO:0000313" key="7">
    <source>
        <dbReference type="EMBL" id="SVD06207.1"/>
    </source>
</evidence>
<dbReference type="InterPro" id="IPR005704">
    <property type="entry name" value="Ribosomal_uS3_bac-typ"/>
</dbReference>
<dbReference type="PANTHER" id="PTHR11760">
    <property type="entry name" value="30S/40S RIBOSOMAL PROTEIN S3"/>
    <property type="match status" value="1"/>
</dbReference>
<dbReference type="FunFam" id="3.30.300.20:FF:000001">
    <property type="entry name" value="30S ribosomal protein S3"/>
    <property type="match status" value="1"/>
</dbReference>
<dbReference type="InterPro" id="IPR015946">
    <property type="entry name" value="KH_dom-like_a/b"/>
</dbReference>